<feature type="transmembrane region" description="Helical" evidence="1">
    <location>
        <begin position="162"/>
        <end position="180"/>
    </location>
</feature>
<keyword evidence="1" id="KW-0812">Transmembrane</keyword>
<dbReference type="Proteomes" id="UP001232584">
    <property type="component" value="Unassembled WGS sequence"/>
</dbReference>
<organism evidence="3 4">
    <name type="scientific">Paraclostridium ghonii</name>
    <dbReference type="NCBI Taxonomy" id="29358"/>
    <lineage>
        <taxon>Bacteria</taxon>
        <taxon>Bacillati</taxon>
        <taxon>Bacillota</taxon>
        <taxon>Clostridia</taxon>
        <taxon>Peptostreptococcales</taxon>
        <taxon>Peptostreptococcaceae</taxon>
        <taxon>Paraclostridium</taxon>
    </lineage>
</organism>
<sequence>MLERIGINLGDFTNIITLYIDWIIFFALLNIIGKKYISNRVYVFSVILISIFMVVINAFNIFSNTRIILRIITSILFYKLAYKENIYKCIIVNFIFWIGLILIEYMSIDIVAISNNLDSTYMIANEPILRIKAILLSKILLLTCFTILKYFRLSLEFEQKDLALIGIPILSNIVILLLVFEHNFNQNIYILVLIILLMILSRKVSLITISKILQCDKLKLENELIHERIKTNSKSYENINEIHNKLRYVYHDLKNHIICIKNFNTKEEIISYINNLELQISDFENFRNTGNGTLDIILGEKTSLCKKHNIEFEDSINISKLKCIQDTDICAIFANALDNAIEACLKIDNEMEKRIEVKATYINGFAIIKFTNTKVNEIKFSDERIQTNKCDKKMHGIGISSIKYIASKYNGEVIINYSDNEFILKIMIPIKVGEA</sequence>
<keyword evidence="1" id="KW-1133">Transmembrane helix</keyword>
<dbReference type="SUPFAM" id="SSF55874">
    <property type="entry name" value="ATPase domain of HSP90 chaperone/DNA topoisomerase II/histidine kinase"/>
    <property type="match status" value="1"/>
</dbReference>
<dbReference type="EMBL" id="JAUSWG010000016">
    <property type="protein sequence ID" value="MDQ0557961.1"/>
    <property type="molecule type" value="Genomic_DNA"/>
</dbReference>
<dbReference type="RefSeq" id="WP_307509779.1">
    <property type="nucleotide sequence ID" value="NZ_BAAACE010000001.1"/>
</dbReference>
<feature type="transmembrane region" description="Helical" evidence="1">
    <location>
        <begin position="128"/>
        <end position="150"/>
    </location>
</feature>
<feature type="transmembrane region" description="Helical" evidence="1">
    <location>
        <begin position="41"/>
        <end position="61"/>
    </location>
</feature>
<dbReference type="Gene3D" id="3.30.565.10">
    <property type="entry name" value="Histidine kinase-like ATPase, C-terminal domain"/>
    <property type="match status" value="1"/>
</dbReference>
<feature type="domain" description="Sensor histidine kinase NatK-like C-terminal" evidence="2">
    <location>
        <begin position="327"/>
        <end position="429"/>
    </location>
</feature>
<evidence type="ECO:0000256" key="1">
    <source>
        <dbReference type="SAM" id="Phobius"/>
    </source>
</evidence>
<feature type="transmembrane region" description="Helical" evidence="1">
    <location>
        <begin position="12"/>
        <end position="29"/>
    </location>
</feature>
<protein>
    <recommendedName>
        <fullName evidence="2">Sensor histidine kinase NatK-like C-terminal domain-containing protein</fullName>
    </recommendedName>
</protein>
<evidence type="ECO:0000313" key="4">
    <source>
        <dbReference type="Proteomes" id="UP001232584"/>
    </source>
</evidence>
<reference evidence="3 4" key="1">
    <citation type="submission" date="2023-07" db="EMBL/GenBank/DDBJ databases">
        <title>Genomic Encyclopedia of Type Strains, Phase IV (KMG-IV): sequencing the most valuable type-strain genomes for metagenomic binning, comparative biology and taxonomic classification.</title>
        <authorList>
            <person name="Goeker M."/>
        </authorList>
    </citation>
    <scope>NUCLEOTIDE SEQUENCE [LARGE SCALE GENOMIC DNA]</scope>
    <source>
        <strain evidence="3 4">DSM 15049</strain>
    </source>
</reference>
<dbReference type="Pfam" id="PF14501">
    <property type="entry name" value="HATPase_c_5"/>
    <property type="match status" value="1"/>
</dbReference>
<gene>
    <name evidence="3" type="ORF">QOZ92_003096</name>
</gene>
<dbReference type="InterPro" id="IPR036890">
    <property type="entry name" value="HATPase_C_sf"/>
</dbReference>
<accession>A0ABU0N5I8</accession>
<proteinExistence type="predicted"/>
<feature type="transmembrane region" description="Helical" evidence="1">
    <location>
        <begin position="89"/>
        <end position="108"/>
    </location>
</feature>
<dbReference type="PANTHER" id="PTHR40448:SF1">
    <property type="entry name" value="TWO-COMPONENT SENSOR HISTIDINE KINASE"/>
    <property type="match status" value="1"/>
</dbReference>
<keyword evidence="4" id="KW-1185">Reference proteome</keyword>
<dbReference type="PANTHER" id="PTHR40448">
    <property type="entry name" value="TWO-COMPONENT SENSOR HISTIDINE KINASE"/>
    <property type="match status" value="1"/>
</dbReference>
<dbReference type="CDD" id="cd16935">
    <property type="entry name" value="HATPase_AgrC-ComD-like"/>
    <property type="match status" value="1"/>
</dbReference>
<keyword evidence="1" id="KW-0472">Membrane</keyword>
<feature type="transmembrane region" description="Helical" evidence="1">
    <location>
        <begin position="186"/>
        <end position="204"/>
    </location>
</feature>
<dbReference type="InterPro" id="IPR032834">
    <property type="entry name" value="NatK-like_C"/>
</dbReference>
<evidence type="ECO:0000259" key="2">
    <source>
        <dbReference type="Pfam" id="PF14501"/>
    </source>
</evidence>
<evidence type="ECO:0000313" key="3">
    <source>
        <dbReference type="EMBL" id="MDQ0557961.1"/>
    </source>
</evidence>
<comment type="caution">
    <text evidence="3">The sequence shown here is derived from an EMBL/GenBank/DDBJ whole genome shotgun (WGS) entry which is preliminary data.</text>
</comment>
<name>A0ABU0N5I8_9FIRM</name>